<evidence type="ECO:0000256" key="3">
    <source>
        <dbReference type="ARBA" id="ARBA00022833"/>
    </source>
</evidence>
<dbReference type="SMART" id="SM00355">
    <property type="entry name" value="ZnF_C2H2"/>
    <property type="match status" value="2"/>
</dbReference>
<keyword evidence="3" id="KW-0862">Zinc</keyword>
<dbReference type="Gene3D" id="3.30.160.60">
    <property type="entry name" value="Classic Zinc Finger"/>
    <property type="match status" value="2"/>
</dbReference>
<reference evidence="7 8" key="1">
    <citation type="journal article" date="2020" name="Fungal Divers.">
        <title>Resolving the Mortierellaceae phylogeny through synthesis of multi-gene phylogenetics and phylogenomics.</title>
        <authorList>
            <person name="Vandepol N."/>
            <person name="Liber J."/>
            <person name="Desiro A."/>
            <person name="Na H."/>
            <person name="Kennedy M."/>
            <person name="Barry K."/>
            <person name="Grigoriev I.V."/>
            <person name="Miller A.N."/>
            <person name="O'Donnell K."/>
            <person name="Stajich J.E."/>
            <person name="Bonito G."/>
        </authorList>
    </citation>
    <scope>NUCLEOTIDE SEQUENCE [LARGE SCALE GENOMIC DNA]</scope>
    <source>
        <strain evidence="7 8">AD045</strain>
    </source>
</reference>
<evidence type="ECO:0000256" key="4">
    <source>
        <dbReference type="PROSITE-ProRule" id="PRU00042"/>
    </source>
</evidence>
<comment type="caution">
    <text evidence="7">The sequence shown here is derived from an EMBL/GenBank/DDBJ whole genome shotgun (WGS) entry which is preliminary data.</text>
</comment>
<keyword evidence="2 4" id="KW-0863">Zinc-finger</keyword>
<dbReference type="InterPro" id="IPR013087">
    <property type="entry name" value="Znf_C2H2_type"/>
</dbReference>
<sequence>MVAFPPVPTSLPNTLNASGLMATPLTHRSLSAPSHLQLSALDQDTFVSGQLMASKNYTHQNDSIMQQRQQQQYLQHQHQQQQLLQQHLDAQFPAEPTQQVYDQQQYLLQPQLHMGMQPQPPPQPPQQQQQQHPMVSDSNNYTYQQAVHPFQMDLLHASLNQVELSPPVRVKFEFPGDSMPRHGGGAHQAFSSQDMDDERFQVSTGSLTYSPSSSSMDSSSPTFSGTAAVPPTSGGHPSAVRSTGRVFSMPCEDLAFGQFELPEEFAGYAFPRHGSLGSLYPITQSHELLDSTSPFGSAAHHHYHFHGHRRYETGGAEMVPSTSSTSISSVSSLPPSSGLRNGIVPSVGAVGAKTIKQRRASLSPDTPTRVFNCMIDDCGKLFKRSEHLKRHVRSVHSLEKPFICAYCPKCFSRSDNLNQHIRVHRHDKEKAAAAAAAAAAPKPFTNFTPFLRPTEKAADRF</sequence>
<keyword evidence="8" id="KW-1185">Reference proteome</keyword>
<evidence type="ECO:0000256" key="1">
    <source>
        <dbReference type="ARBA" id="ARBA00022723"/>
    </source>
</evidence>
<dbReference type="PROSITE" id="PS50157">
    <property type="entry name" value="ZINC_FINGER_C2H2_2"/>
    <property type="match status" value="2"/>
</dbReference>
<accession>A0ABQ7JWC9</accession>
<evidence type="ECO:0000313" key="8">
    <source>
        <dbReference type="Proteomes" id="UP001194696"/>
    </source>
</evidence>
<feature type="compositionally biased region" description="Low complexity" evidence="5">
    <location>
        <begin position="205"/>
        <end position="226"/>
    </location>
</feature>
<dbReference type="EMBL" id="JAAAIM010000592">
    <property type="protein sequence ID" value="KAG0286232.1"/>
    <property type="molecule type" value="Genomic_DNA"/>
</dbReference>
<protein>
    <submittedName>
        <fullName evidence="7">Zf-C2H2 Zinc finger, C2H2 type</fullName>
    </submittedName>
</protein>
<proteinExistence type="predicted"/>
<dbReference type="SUPFAM" id="SSF57667">
    <property type="entry name" value="beta-beta-alpha zinc fingers"/>
    <property type="match status" value="1"/>
</dbReference>
<feature type="domain" description="C2H2-type" evidence="6">
    <location>
        <begin position="402"/>
        <end position="429"/>
    </location>
</feature>
<dbReference type="PANTHER" id="PTHR23235">
    <property type="entry name" value="KRUEPPEL-LIKE TRANSCRIPTION FACTOR"/>
    <property type="match status" value="1"/>
</dbReference>
<feature type="region of interest" description="Disordered" evidence="5">
    <location>
        <begin position="205"/>
        <end position="241"/>
    </location>
</feature>
<dbReference type="PROSITE" id="PS00028">
    <property type="entry name" value="ZINC_FINGER_C2H2_1"/>
    <property type="match status" value="2"/>
</dbReference>
<evidence type="ECO:0000259" key="6">
    <source>
        <dbReference type="PROSITE" id="PS50157"/>
    </source>
</evidence>
<dbReference type="PANTHER" id="PTHR23235:SF120">
    <property type="entry name" value="KRUPPEL-LIKE FACTOR 15"/>
    <property type="match status" value="1"/>
</dbReference>
<evidence type="ECO:0000256" key="5">
    <source>
        <dbReference type="SAM" id="MobiDB-lite"/>
    </source>
</evidence>
<evidence type="ECO:0000313" key="7">
    <source>
        <dbReference type="EMBL" id="KAG0286232.1"/>
    </source>
</evidence>
<dbReference type="InterPro" id="IPR036236">
    <property type="entry name" value="Znf_C2H2_sf"/>
</dbReference>
<dbReference type="Proteomes" id="UP001194696">
    <property type="component" value="Unassembled WGS sequence"/>
</dbReference>
<dbReference type="Pfam" id="PF00096">
    <property type="entry name" value="zf-C2H2"/>
    <property type="match status" value="2"/>
</dbReference>
<feature type="region of interest" description="Disordered" evidence="5">
    <location>
        <begin position="113"/>
        <end position="135"/>
    </location>
</feature>
<evidence type="ECO:0000256" key="2">
    <source>
        <dbReference type="ARBA" id="ARBA00022771"/>
    </source>
</evidence>
<name>A0ABQ7JWC9_9FUNG</name>
<organism evidence="7 8">
    <name type="scientific">Linnemannia gamsii</name>
    <dbReference type="NCBI Taxonomy" id="64522"/>
    <lineage>
        <taxon>Eukaryota</taxon>
        <taxon>Fungi</taxon>
        <taxon>Fungi incertae sedis</taxon>
        <taxon>Mucoromycota</taxon>
        <taxon>Mortierellomycotina</taxon>
        <taxon>Mortierellomycetes</taxon>
        <taxon>Mortierellales</taxon>
        <taxon>Mortierellaceae</taxon>
        <taxon>Linnemannia</taxon>
    </lineage>
</organism>
<keyword evidence="1" id="KW-0479">Metal-binding</keyword>
<feature type="domain" description="C2H2-type" evidence="6">
    <location>
        <begin position="371"/>
        <end position="401"/>
    </location>
</feature>
<gene>
    <name evidence="7" type="primary">MSN4</name>
    <name evidence="7" type="ORF">BGZ96_009620</name>
</gene>